<keyword evidence="4" id="KW-0479">Metal-binding</keyword>
<dbReference type="CDD" id="cd06185">
    <property type="entry name" value="PDR_like"/>
    <property type="match status" value="1"/>
</dbReference>
<dbReference type="SUPFAM" id="SSF54292">
    <property type="entry name" value="2Fe-2S ferredoxin-like"/>
    <property type="match status" value="1"/>
</dbReference>
<evidence type="ECO:0000259" key="9">
    <source>
        <dbReference type="PROSITE" id="PS51085"/>
    </source>
</evidence>
<dbReference type="InterPro" id="IPR006058">
    <property type="entry name" value="2Fe2S_fd_BS"/>
</dbReference>
<keyword evidence="3" id="KW-0001">2Fe-2S</keyword>
<dbReference type="EMBL" id="CP022295">
    <property type="protein sequence ID" value="QSR24302.1"/>
    <property type="molecule type" value="Genomic_DNA"/>
</dbReference>
<keyword evidence="12" id="KW-1185">Reference proteome</keyword>
<dbReference type="PANTHER" id="PTHR47354:SF1">
    <property type="entry name" value="CARNITINE MONOOXYGENASE REDUCTASE SUBUNIT"/>
    <property type="match status" value="1"/>
</dbReference>
<dbReference type="Pfam" id="PF00111">
    <property type="entry name" value="Fer2"/>
    <property type="match status" value="1"/>
</dbReference>
<keyword evidence="6" id="KW-0408">Iron</keyword>
<evidence type="ECO:0000256" key="6">
    <source>
        <dbReference type="ARBA" id="ARBA00023004"/>
    </source>
</evidence>
<dbReference type="InterPro" id="IPR017938">
    <property type="entry name" value="Riboflavin_synthase-like_b-brl"/>
</dbReference>
<evidence type="ECO:0000256" key="4">
    <source>
        <dbReference type="ARBA" id="ARBA00022723"/>
    </source>
</evidence>
<feature type="domain" description="FAD-binding FR-type" evidence="10">
    <location>
        <begin position="27"/>
        <end position="127"/>
    </location>
</feature>
<evidence type="ECO:0000256" key="1">
    <source>
        <dbReference type="ARBA" id="ARBA00001974"/>
    </source>
</evidence>
<dbReference type="PANTHER" id="PTHR47354">
    <property type="entry name" value="NADH OXIDOREDUCTASE HCR"/>
    <property type="match status" value="1"/>
</dbReference>
<evidence type="ECO:0000256" key="5">
    <source>
        <dbReference type="ARBA" id="ARBA00023002"/>
    </source>
</evidence>
<dbReference type="SUPFAM" id="SSF63380">
    <property type="entry name" value="Riboflavin synthase domain-like"/>
    <property type="match status" value="1"/>
</dbReference>
<dbReference type="SUPFAM" id="SSF52343">
    <property type="entry name" value="Ferredoxin reductase-like, C-terminal NADP-linked domain"/>
    <property type="match status" value="1"/>
</dbReference>
<dbReference type="Gene3D" id="3.10.20.30">
    <property type="match status" value="1"/>
</dbReference>
<dbReference type="InterPro" id="IPR001041">
    <property type="entry name" value="2Fe-2S_ferredoxin-type"/>
</dbReference>
<dbReference type="CDD" id="cd00207">
    <property type="entry name" value="fer2"/>
    <property type="match status" value="1"/>
</dbReference>
<evidence type="ECO:0000256" key="8">
    <source>
        <dbReference type="SAM" id="MobiDB-lite"/>
    </source>
</evidence>
<sequence>MSHEQPLRGATVTTTAPAPPAVQPSTELNLTLTLEEKRPLSEGVVELVLKARSTLPPWGPGAHVDLLLGPDLARQYSLCGDPADRRYLRVAVLRETDGRGGSAYVHDELAVGTTLQVRGPRNHFPLVEAPRYQFIAGGIGITPILAMVRAAEAAGADWHLLYGGRSRASMAYLAELASYGDRVRVQPADTDGLLDLASVLGTPREDTAVYCCGPEVLLDAVEQHCASWPAGSLHLERFAPRAVDPDTVDTEFEVEFARSGVTATVPAGVSILDVATAEGVFVVRSCSEGVCGTCETVVLDGEPDHRDSVLGDDDRAEGCFMPCVSRACSDRLVLDL</sequence>
<dbReference type="InterPro" id="IPR039261">
    <property type="entry name" value="FNR_nucleotide-bd"/>
</dbReference>
<dbReference type="Gene3D" id="2.40.30.10">
    <property type="entry name" value="Translation factors"/>
    <property type="match status" value="1"/>
</dbReference>
<dbReference type="PROSITE" id="PS51384">
    <property type="entry name" value="FAD_FR"/>
    <property type="match status" value="1"/>
</dbReference>
<dbReference type="Pfam" id="PF00175">
    <property type="entry name" value="NAD_binding_1"/>
    <property type="match status" value="1"/>
</dbReference>
<evidence type="ECO:0000313" key="12">
    <source>
        <dbReference type="Proteomes" id="UP000662818"/>
    </source>
</evidence>
<dbReference type="Proteomes" id="UP000662818">
    <property type="component" value="Chromosome"/>
</dbReference>
<dbReference type="PROSITE" id="PS00197">
    <property type="entry name" value="2FE2S_FER_1"/>
    <property type="match status" value="1"/>
</dbReference>
<evidence type="ECO:0000259" key="10">
    <source>
        <dbReference type="PROSITE" id="PS51384"/>
    </source>
</evidence>
<keyword evidence="2" id="KW-0285">Flavoprotein</keyword>
<keyword evidence="7" id="KW-0411">Iron-sulfur</keyword>
<feature type="domain" description="2Fe-2S ferredoxin-type" evidence="9">
    <location>
        <begin position="252"/>
        <end position="336"/>
    </location>
</feature>
<evidence type="ECO:0000256" key="3">
    <source>
        <dbReference type="ARBA" id="ARBA00022714"/>
    </source>
</evidence>
<evidence type="ECO:0000256" key="2">
    <source>
        <dbReference type="ARBA" id="ARBA00022630"/>
    </source>
</evidence>
<proteinExistence type="predicted"/>
<evidence type="ECO:0000256" key="7">
    <source>
        <dbReference type="ARBA" id="ARBA00023014"/>
    </source>
</evidence>
<dbReference type="PRINTS" id="PR00409">
    <property type="entry name" value="PHDIOXRDTASE"/>
</dbReference>
<comment type="cofactor">
    <cofactor evidence="1">
        <name>FAD</name>
        <dbReference type="ChEBI" id="CHEBI:57692"/>
    </cofactor>
</comment>
<dbReference type="Gene3D" id="3.40.50.80">
    <property type="entry name" value="Nucleotide-binding domain of ferredoxin-NADP reductase (FNR) module"/>
    <property type="match status" value="1"/>
</dbReference>
<protein>
    <submittedName>
        <fullName evidence="11">Oxidoreductase</fullName>
    </submittedName>
</protein>
<organism evidence="11 12">
    <name type="scientific">Nocardioides aromaticivorans</name>
    <dbReference type="NCBI Taxonomy" id="200618"/>
    <lineage>
        <taxon>Bacteria</taxon>
        <taxon>Bacillati</taxon>
        <taxon>Actinomycetota</taxon>
        <taxon>Actinomycetes</taxon>
        <taxon>Propionibacteriales</taxon>
        <taxon>Nocardioidaceae</taxon>
        <taxon>Nocardioides</taxon>
    </lineage>
</organism>
<reference evidence="11 12" key="1">
    <citation type="submission" date="2017-06" db="EMBL/GenBank/DDBJ databases">
        <title>Complete Genome Sequence of the Soil Carbazole-Degrading Bacterium Nocardioides aromaticivorans IC177.</title>
        <authorList>
            <person name="Vejarano F."/>
            <person name="Suzuki-Minakuchi C."/>
            <person name="Ohtsubo Y."/>
            <person name="Tsuda M."/>
            <person name="Okada K."/>
            <person name="Nojiri H."/>
        </authorList>
    </citation>
    <scope>NUCLEOTIDE SEQUENCE [LARGE SCALE GENOMIC DNA]</scope>
    <source>
        <strain evidence="11 12">IC177</strain>
    </source>
</reference>
<dbReference type="InterPro" id="IPR017927">
    <property type="entry name" value="FAD-bd_FR_type"/>
</dbReference>
<dbReference type="InterPro" id="IPR036010">
    <property type="entry name" value="2Fe-2S_ferredoxin-like_sf"/>
</dbReference>
<keyword evidence="5" id="KW-0560">Oxidoreductase</keyword>
<dbReference type="InterPro" id="IPR012675">
    <property type="entry name" value="Beta-grasp_dom_sf"/>
</dbReference>
<name>A0ABX7PEW5_9ACTN</name>
<gene>
    <name evidence="11" type="ORF">CFH99_01520</name>
</gene>
<evidence type="ECO:0000313" key="11">
    <source>
        <dbReference type="EMBL" id="QSR24302.1"/>
    </source>
</evidence>
<feature type="region of interest" description="Disordered" evidence="8">
    <location>
        <begin position="1"/>
        <end position="23"/>
    </location>
</feature>
<accession>A0ABX7PEW5</accession>
<dbReference type="InterPro" id="IPR001433">
    <property type="entry name" value="OxRdtase_FAD/NAD-bd"/>
</dbReference>
<dbReference type="PROSITE" id="PS51085">
    <property type="entry name" value="2FE2S_FER_2"/>
    <property type="match status" value="1"/>
</dbReference>
<dbReference type="InterPro" id="IPR050415">
    <property type="entry name" value="MRET"/>
</dbReference>